<comment type="caution">
    <text evidence="8">The sequence shown here is derived from an EMBL/GenBank/DDBJ whole genome shotgun (WGS) entry which is preliminary data.</text>
</comment>
<name>A0A409WPP2_9AGAR</name>
<evidence type="ECO:0000256" key="2">
    <source>
        <dbReference type="ARBA" id="ARBA00022448"/>
    </source>
</evidence>
<dbReference type="STRING" id="231916.A0A409WPP2"/>
<organism evidence="8 9">
    <name type="scientific">Gymnopilus dilepis</name>
    <dbReference type="NCBI Taxonomy" id="231916"/>
    <lineage>
        <taxon>Eukaryota</taxon>
        <taxon>Fungi</taxon>
        <taxon>Dikarya</taxon>
        <taxon>Basidiomycota</taxon>
        <taxon>Agaricomycotina</taxon>
        <taxon>Agaricomycetes</taxon>
        <taxon>Agaricomycetidae</taxon>
        <taxon>Agaricales</taxon>
        <taxon>Agaricineae</taxon>
        <taxon>Hymenogastraceae</taxon>
        <taxon>Gymnopilus</taxon>
    </lineage>
</organism>
<dbReference type="GO" id="GO:0022857">
    <property type="term" value="F:transmembrane transporter activity"/>
    <property type="evidence" value="ECO:0007669"/>
    <property type="project" value="InterPro"/>
</dbReference>
<feature type="transmembrane region" description="Helical" evidence="6">
    <location>
        <begin position="361"/>
        <end position="380"/>
    </location>
</feature>
<keyword evidence="2" id="KW-0813">Transport</keyword>
<keyword evidence="9" id="KW-1185">Reference proteome</keyword>
<evidence type="ECO:0000313" key="9">
    <source>
        <dbReference type="Proteomes" id="UP000284706"/>
    </source>
</evidence>
<comment type="subcellular location">
    <subcellularLocation>
        <location evidence="1">Membrane</location>
        <topology evidence="1">Multi-pass membrane protein</topology>
    </subcellularLocation>
</comment>
<feature type="transmembrane region" description="Helical" evidence="6">
    <location>
        <begin position="296"/>
        <end position="316"/>
    </location>
</feature>
<dbReference type="InterPro" id="IPR011701">
    <property type="entry name" value="MFS"/>
</dbReference>
<protein>
    <recommendedName>
        <fullName evidence="7">Major facilitator superfamily (MFS) profile domain-containing protein</fullName>
    </recommendedName>
</protein>
<reference evidence="8 9" key="1">
    <citation type="journal article" date="2018" name="Evol. Lett.">
        <title>Horizontal gene cluster transfer increased hallucinogenic mushroom diversity.</title>
        <authorList>
            <person name="Reynolds H.T."/>
            <person name="Vijayakumar V."/>
            <person name="Gluck-Thaler E."/>
            <person name="Korotkin H.B."/>
            <person name="Matheny P.B."/>
            <person name="Slot J.C."/>
        </authorList>
    </citation>
    <scope>NUCLEOTIDE SEQUENCE [LARGE SCALE GENOMIC DNA]</scope>
    <source>
        <strain evidence="8 9">SRW20</strain>
    </source>
</reference>
<gene>
    <name evidence="8" type="ORF">CVT26_003909</name>
</gene>
<dbReference type="InParanoid" id="A0A409WPP2"/>
<evidence type="ECO:0000259" key="7">
    <source>
        <dbReference type="PROSITE" id="PS50850"/>
    </source>
</evidence>
<dbReference type="SUPFAM" id="SSF103473">
    <property type="entry name" value="MFS general substrate transporter"/>
    <property type="match status" value="1"/>
</dbReference>
<dbReference type="Pfam" id="PF07690">
    <property type="entry name" value="MFS_1"/>
    <property type="match status" value="1"/>
</dbReference>
<dbReference type="FunFam" id="1.20.1250.20:FF:000057">
    <property type="entry name" value="MFS general substrate transporter"/>
    <property type="match status" value="1"/>
</dbReference>
<feature type="transmembrane region" description="Helical" evidence="6">
    <location>
        <begin position="121"/>
        <end position="141"/>
    </location>
</feature>
<dbReference type="Gene3D" id="1.20.1250.20">
    <property type="entry name" value="MFS general substrate transporter like domains"/>
    <property type="match status" value="2"/>
</dbReference>
<evidence type="ECO:0000313" key="8">
    <source>
        <dbReference type="EMBL" id="PPQ80467.1"/>
    </source>
</evidence>
<feature type="transmembrane region" description="Helical" evidence="6">
    <location>
        <begin position="386"/>
        <end position="407"/>
    </location>
</feature>
<dbReference type="AlphaFoldDB" id="A0A409WPP2"/>
<evidence type="ECO:0000256" key="4">
    <source>
        <dbReference type="ARBA" id="ARBA00022989"/>
    </source>
</evidence>
<dbReference type="InterPro" id="IPR036259">
    <property type="entry name" value="MFS_trans_sf"/>
</dbReference>
<keyword evidence="4 6" id="KW-1133">Transmembrane helix</keyword>
<keyword evidence="5 6" id="KW-0472">Membrane</keyword>
<feature type="transmembrane region" description="Helical" evidence="6">
    <location>
        <begin position="328"/>
        <end position="349"/>
    </location>
</feature>
<proteinExistence type="predicted"/>
<dbReference type="EMBL" id="NHYE01004948">
    <property type="protein sequence ID" value="PPQ80467.1"/>
    <property type="molecule type" value="Genomic_DNA"/>
</dbReference>
<sequence length="436" mass="47818">MAGNDGSQGAEVQPLLATVAFAGEGDQLESGLIEDKDALERALVWKLDKRMSILVLIYILNYMDRNNASAARLRGFEEDLHLEGSQFATVLSILYIGYVSMQIPSNMFLNHFGKPSKYLPLCMTIWGALSLITGFATSYFHVLCIRFFLGFVEAAFFPGALFLISKWYTRHELSQRTAFLSCGILLSNAFGSLIASGILNSMDGVLLGYTAWRWLFFVEGSITILVAIWSMFILPDFPENSSNWLTPAEKALALERVARDTVDISVQNAAAIYGTSSGKLLGRWPGLYLAVTDWKVWWLAVALFFMVAALSFGVYFPTLAATMGYGPIVSLLLCAPPWLFATAVALVVSRHSDKVEERSKHICSSLLAGIFGFILAMSSMNTIVRYISLFFMAQTYAAFICFLAWASGSVSHPPAKRAVALALINCVSQLGNVVGA</sequence>
<feature type="transmembrane region" description="Helical" evidence="6">
    <location>
        <begin position="87"/>
        <end position="109"/>
    </location>
</feature>
<dbReference type="PROSITE" id="PS50850">
    <property type="entry name" value="MFS"/>
    <property type="match status" value="1"/>
</dbReference>
<feature type="transmembrane region" description="Helical" evidence="6">
    <location>
        <begin position="211"/>
        <end position="234"/>
    </location>
</feature>
<dbReference type="PANTHER" id="PTHR43791:SF6">
    <property type="entry name" value="TRANSPORTER, PUTATIVE (AFU_ORTHOLOGUE AFUA_1G16690)-RELATED"/>
    <property type="match status" value="1"/>
</dbReference>
<dbReference type="GO" id="GO:0016020">
    <property type="term" value="C:membrane"/>
    <property type="evidence" value="ECO:0007669"/>
    <property type="project" value="UniProtKB-SubCell"/>
</dbReference>
<evidence type="ECO:0000256" key="6">
    <source>
        <dbReference type="SAM" id="Phobius"/>
    </source>
</evidence>
<feature type="domain" description="Major facilitator superfamily (MFS) profile" evidence="7">
    <location>
        <begin position="50"/>
        <end position="436"/>
    </location>
</feature>
<feature type="transmembrane region" description="Helical" evidence="6">
    <location>
        <begin position="147"/>
        <end position="165"/>
    </location>
</feature>
<evidence type="ECO:0000256" key="1">
    <source>
        <dbReference type="ARBA" id="ARBA00004141"/>
    </source>
</evidence>
<evidence type="ECO:0000256" key="5">
    <source>
        <dbReference type="ARBA" id="ARBA00023136"/>
    </source>
</evidence>
<feature type="transmembrane region" description="Helical" evidence="6">
    <location>
        <begin position="177"/>
        <end position="199"/>
    </location>
</feature>
<keyword evidence="3 6" id="KW-0812">Transmembrane</keyword>
<dbReference type="Proteomes" id="UP000284706">
    <property type="component" value="Unassembled WGS sequence"/>
</dbReference>
<evidence type="ECO:0000256" key="3">
    <source>
        <dbReference type="ARBA" id="ARBA00022692"/>
    </source>
</evidence>
<dbReference type="PANTHER" id="PTHR43791">
    <property type="entry name" value="PERMEASE-RELATED"/>
    <property type="match status" value="1"/>
</dbReference>
<dbReference type="InterPro" id="IPR020846">
    <property type="entry name" value="MFS_dom"/>
</dbReference>
<dbReference type="OrthoDB" id="2985014at2759"/>
<accession>A0A409WPP2</accession>